<gene>
    <name evidence="1" type="ORF">NB231_12586</name>
</gene>
<evidence type="ECO:0000313" key="2">
    <source>
        <dbReference type="Proteomes" id="UP000003374"/>
    </source>
</evidence>
<name>A4BU52_9GAMM</name>
<comment type="caution">
    <text evidence="1">The sequence shown here is derived from an EMBL/GenBank/DDBJ whole genome shotgun (WGS) entry which is preliminary data.</text>
</comment>
<reference evidence="1 2" key="1">
    <citation type="submission" date="2006-02" db="EMBL/GenBank/DDBJ databases">
        <authorList>
            <person name="Waterbury J."/>
            <person name="Ferriera S."/>
            <person name="Johnson J."/>
            <person name="Kravitz S."/>
            <person name="Halpern A."/>
            <person name="Remington K."/>
            <person name="Beeson K."/>
            <person name="Tran B."/>
            <person name="Rogers Y.-H."/>
            <person name="Friedman R."/>
            <person name="Venter J.C."/>
        </authorList>
    </citation>
    <scope>NUCLEOTIDE SEQUENCE [LARGE SCALE GENOMIC DNA]</scope>
    <source>
        <strain evidence="1 2">Nb-231</strain>
    </source>
</reference>
<protein>
    <submittedName>
        <fullName evidence="1">Uncharacterized protein</fullName>
    </submittedName>
</protein>
<dbReference type="Proteomes" id="UP000003374">
    <property type="component" value="Unassembled WGS sequence"/>
</dbReference>
<dbReference type="AlphaFoldDB" id="A4BU52"/>
<accession>A4BU52</accession>
<dbReference type="RefSeq" id="WP_005003126.1">
    <property type="nucleotide sequence ID" value="NZ_CH672427.1"/>
</dbReference>
<proteinExistence type="predicted"/>
<keyword evidence="2" id="KW-1185">Reference proteome</keyword>
<dbReference type="HOGENOM" id="CLU_3063949_0_0_6"/>
<sequence length="53" mass="6060">MNPDQQFLDALAGELARLNHELSHTTSWVKQVQAGKQSVELLKHGLTRRDVEY</sequence>
<dbReference type="EMBL" id="AAOF01000017">
    <property type="protein sequence ID" value="EAR20726.1"/>
    <property type="molecule type" value="Genomic_DNA"/>
</dbReference>
<organism evidence="1 2">
    <name type="scientific">Nitrococcus mobilis Nb-231</name>
    <dbReference type="NCBI Taxonomy" id="314278"/>
    <lineage>
        <taxon>Bacteria</taxon>
        <taxon>Pseudomonadati</taxon>
        <taxon>Pseudomonadota</taxon>
        <taxon>Gammaproteobacteria</taxon>
        <taxon>Chromatiales</taxon>
        <taxon>Ectothiorhodospiraceae</taxon>
        <taxon>Nitrococcus</taxon>
    </lineage>
</organism>
<evidence type="ECO:0000313" key="1">
    <source>
        <dbReference type="EMBL" id="EAR20726.1"/>
    </source>
</evidence>